<evidence type="ECO:0000313" key="3">
    <source>
        <dbReference type="EMBL" id="TWW00417.1"/>
    </source>
</evidence>
<dbReference type="OrthoDB" id="643697at2"/>
<proteinExistence type="predicted"/>
<dbReference type="AlphaFoldDB" id="A0A5C6LUY3"/>
<dbReference type="Pfam" id="PF04773">
    <property type="entry name" value="FecR"/>
    <property type="match status" value="1"/>
</dbReference>
<protein>
    <submittedName>
        <fullName evidence="3">DUF4974 domain-containing protein</fullName>
    </submittedName>
</protein>
<dbReference type="InterPro" id="IPR012373">
    <property type="entry name" value="Ferrdict_sens_TM"/>
</dbReference>
<sequence>MYTQTSGLKHPSNNITLTTASGEVIALTGDQTIKTDGALLKGKGSTLNFTTTEEKNNSSINTLTVPSGLDYQIRLDDGTLVRLNSETQMEFPFKFGKHREITITGEAYLEVAPDASRPFIVHLPGGKDVTVLGTSFNVNAYEEQHAKVALVSGSVSLKTGADSVLLKPGTLATTLNENISIAPFDENFELSWREGVFYIKSQRMEDVAKVLSRWYGKKVVIDDSTLATKIFTGKLNRKDPITTFLDNAKELLNFQYEIDNSNVLHLK</sequence>
<dbReference type="Gene3D" id="2.60.120.1440">
    <property type="match status" value="1"/>
</dbReference>
<comment type="caution">
    <text evidence="3">The sequence shown here is derived from an EMBL/GenBank/DDBJ whole genome shotgun (WGS) entry which is preliminary data.</text>
</comment>
<organism evidence="3 4">
    <name type="scientific">Chitinophaga pinensis</name>
    <dbReference type="NCBI Taxonomy" id="79329"/>
    <lineage>
        <taxon>Bacteria</taxon>
        <taxon>Pseudomonadati</taxon>
        <taxon>Bacteroidota</taxon>
        <taxon>Chitinophagia</taxon>
        <taxon>Chitinophagales</taxon>
        <taxon>Chitinophagaceae</taxon>
        <taxon>Chitinophaga</taxon>
    </lineage>
</organism>
<dbReference type="PANTHER" id="PTHR30273">
    <property type="entry name" value="PERIPLASMIC SIGNAL SENSOR AND SIGMA FACTOR ACTIVATOR FECR-RELATED"/>
    <property type="match status" value="1"/>
</dbReference>
<dbReference type="PANTHER" id="PTHR30273:SF2">
    <property type="entry name" value="PROTEIN FECR"/>
    <property type="match status" value="1"/>
</dbReference>
<evidence type="ECO:0000259" key="1">
    <source>
        <dbReference type="Pfam" id="PF04773"/>
    </source>
</evidence>
<feature type="domain" description="Protein FecR C-terminal" evidence="2">
    <location>
        <begin position="197"/>
        <end position="263"/>
    </location>
</feature>
<dbReference type="GO" id="GO:0016989">
    <property type="term" value="F:sigma factor antagonist activity"/>
    <property type="evidence" value="ECO:0007669"/>
    <property type="project" value="TreeGrafter"/>
</dbReference>
<evidence type="ECO:0000259" key="2">
    <source>
        <dbReference type="Pfam" id="PF16344"/>
    </source>
</evidence>
<dbReference type="Pfam" id="PF16344">
    <property type="entry name" value="FecR_C"/>
    <property type="match status" value="1"/>
</dbReference>
<keyword evidence="4" id="KW-1185">Reference proteome</keyword>
<dbReference type="InterPro" id="IPR032508">
    <property type="entry name" value="FecR_C"/>
</dbReference>
<evidence type="ECO:0000313" key="4">
    <source>
        <dbReference type="Proteomes" id="UP000318815"/>
    </source>
</evidence>
<gene>
    <name evidence="3" type="ORF">FEF09_10210</name>
</gene>
<name>A0A5C6LUY3_9BACT</name>
<dbReference type="RefSeq" id="WP_146305017.1">
    <property type="nucleotide sequence ID" value="NZ_VOHS01000008.1"/>
</dbReference>
<dbReference type="Gene3D" id="3.55.50.30">
    <property type="match status" value="1"/>
</dbReference>
<feature type="domain" description="FecR protein" evidence="1">
    <location>
        <begin position="64"/>
        <end position="155"/>
    </location>
</feature>
<dbReference type="EMBL" id="VOHS01000008">
    <property type="protein sequence ID" value="TWW00417.1"/>
    <property type="molecule type" value="Genomic_DNA"/>
</dbReference>
<dbReference type="InterPro" id="IPR006860">
    <property type="entry name" value="FecR"/>
</dbReference>
<accession>A0A5C6LUY3</accession>
<reference evidence="3 4" key="1">
    <citation type="submission" date="2019-08" db="EMBL/GenBank/DDBJ databases">
        <title>Whole genome sequencing of chitin degrading bacteria Chitinophaga pinensis YS16.</title>
        <authorList>
            <person name="Singh R.P."/>
            <person name="Manchanda G."/>
            <person name="Maurya I.K."/>
            <person name="Joshi N.K."/>
            <person name="Srivastava A.K."/>
        </authorList>
    </citation>
    <scope>NUCLEOTIDE SEQUENCE [LARGE SCALE GENOMIC DNA]</scope>
    <source>
        <strain evidence="3 4">YS-16</strain>
    </source>
</reference>
<dbReference type="Proteomes" id="UP000318815">
    <property type="component" value="Unassembled WGS sequence"/>
</dbReference>